<accession>A0A191UTJ5</accession>
<dbReference type="Proteomes" id="UP000078468">
    <property type="component" value="Chromosome"/>
</dbReference>
<dbReference type="KEGG" id="spav:Spa2297_03000"/>
<feature type="domain" description="Methyltransferase" evidence="1">
    <location>
        <begin position="54"/>
        <end position="164"/>
    </location>
</feature>
<dbReference type="InterPro" id="IPR025714">
    <property type="entry name" value="Methyltranfer_dom"/>
</dbReference>
<sequence>MPKESEDASADVRRFFERKAVGYDENWRGAHGRLVDALQWEAFEFSVFSRLPEGFTFLDLGGGAGRWTHRIATTFPGSTGMLYDLTPGLVDQAARRARCGGYADRVRFRLGDVRDAADLLTGESFDLVLNSHHLLGFVDDPQAVLAALTRLLSVDGLMVSLLPSRWHAAFEGLGLEDAEQTERSLAGLQWAANPAPYRHLFTPGEIRVMHAAAQLSVDLLSGFPSLLYPGVHGTARDRAEQMLRDEDVFQRVLAMEKELFIDPDSRGRGANLFVVASRTAPRVP</sequence>
<name>A0A191UTJ5_9ACTN</name>
<gene>
    <name evidence="2" type="ORF">Spa2297_03000</name>
</gene>
<reference evidence="2 3" key="1">
    <citation type="submission" date="2016-05" db="EMBL/GenBank/DDBJ databases">
        <title>Non-Contiguous Finished Genome Sequence of Streptomyces parvulus 2297 Integrated Site-Specifically with Actinophage R4.</title>
        <authorList>
            <person name="Nishizawa T."/>
            <person name="Miura T."/>
            <person name="Harada C."/>
            <person name="Guo Y."/>
            <person name="Narisawa K."/>
            <person name="Ohta H."/>
            <person name="Takahashi H."/>
            <person name="Shirai M."/>
        </authorList>
    </citation>
    <scope>NUCLEOTIDE SEQUENCE [LARGE SCALE GENOMIC DNA]</scope>
    <source>
        <strain evidence="2 3">2297</strain>
    </source>
</reference>
<dbReference type="AlphaFoldDB" id="A0A191UTJ5"/>
<evidence type="ECO:0000313" key="2">
    <source>
        <dbReference type="EMBL" id="ANJ06041.1"/>
    </source>
</evidence>
<dbReference type="RefSeq" id="WP_064726421.1">
    <property type="nucleotide sequence ID" value="NZ_BMRX01000003.1"/>
</dbReference>
<evidence type="ECO:0000259" key="1">
    <source>
        <dbReference type="Pfam" id="PF13847"/>
    </source>
</evidence>
<proteinExistence type="predicted"/>
<dbReference type="EMBL" id="CP015866">
    <property type="protein sequence ID" value="ANJ06041.1"/>
    <property type="molecule type" value="Genomic_DNA"/>
</dbReference>
<evidence type="ECO:0000313" key="3">
    <source>
        <dbReference type="Proteomes" id="UP000078468"/>
    </source>
</evidence>
<dbReference type="GeneID" id="91303835"/>
<dbReference type="SUPFAM" id="SSF53335">
    <property type="entry name" value="S-adenosyl-L-methionine-dependent methyltransferases"/>
    <property type="match status" value="1"/>
</dbReference>
<organism evidence="2 3">
    <name type="scientific">Streptomyces parvulus</name>
    <dbReference type="NCBI Taxonomy" id="146923"/>
    <lineage>
        <taxon>Bacteria</taxon>
        <taxon>Bacillati</taxon>
        <taxon>Actinomycetota</taxon>
        <taxon>Actinomycetes</taxon>
        <taxon>Kitasatosporales</taxon>
        <taxon>Streptomycetaceae</taxon>
        <taxon>Streptomyces</taxon>
    </lineage>
</organism>
<dbReference type="InterPro" id="IPR029063">
    <property type="entry name" value="SAM-dependent_MTases_sf"/>
</dbReference>
<dbReference type="Gene3D" id="3.40.50.150">
    <property type="entry name" value="Vaccinia Virus protein VP39"/>
    <property type="match status" value="1"/>
</dbReference>
<dbReference type="Pfam" id="PF13847">
    <property type="entry name" value="Methyltransf_31"/>
    <property type="match status" value="1"/>
</dbReference>
<protein>
    <recommendedName>
        <fullName evidence="1">Methyltransferase domain-containing protein</fullName>
    </recommendedName>
</protein>
<dbReference type="CDD" id="cd02440">
    <property type="entry name" value="AdoMet_MTases"/>
    <property type="match status" value="1"/>
</dbReference>